<reference evidence="2 3" key="1">
    <citation type="submission" date="2019-04" db="EMBL/GenBank/DDBJ databases">
        <title>Deinococcus metalilatus MA1002 mutant No.5.</title>
        <authorList>
            <person name="Park W."/>
            <person name="Park C."/>
        </authorList>
    </citation>
    <scope>NUCLEOTIDE SEQUENCE [LARGE SCALE GENOMIC DNA]</scope>
    <source>
        <strain evidence="2 3">MA1002-m5</strain>
    </source>
</reference>
<gene>
    <name evidence="2" type="ORF">FCS05_12870</name>
</gene>
<proteinExistence type="predicted"/>
<dbReference type="Proteomes" id="UP000308000">
    <property type="component" value="Unassembled WGS sequence"/>
</dbReference>
<dbReference type="AlphaFoldDB" id="A0AAJ5F488"/>
<evidence type="ECO:0000259" key="1">
    <source>
        <dbReference type="Pfam" id="PF04389"/>
    </source>
</evidence>
<comment type="caution">
    <text evidence="2">The sequence shown here is derived from an EMBL/GenBank/DDBJ whole genome shotgun (WGS) entry which is preliminary data.</text>
</comment>
<evidence type="ECO:0000313" key="2">
    <source>
        <dbReference type="EMBL" id="TLK25912.1"/>
    </source>
</evidence>
<evidence type="ECO:0000313" key="3">
    <source>
        <dbReference type="Proteomes" id="UP000308000"/>
    </source>
</evidence>
<dbReference type="InterPro" id="IPR045175">
    <property type="entry name" value="M28_fam"/>
</dbReference>
<dbReference type="SUPFAM" id="SSF53187">
    <property type="entry name" value="Zn-dependent exopeptidases"/>
    <property type="match status" value="1"/>
</dbReference>
<organism evidence="2 3">
    <name type="scientific">Deinococcus metallilatus</name>
    <dbReference type="NCBI Taxonomy" id="1211322"/>
    <lineage>
        <taxon>Bacteria</taxon>
        <taxon>Thermotogati</taxon>
        <taxon>Deinococcota</taxon>
        <taxon>Deinococci</taxon>
        <taxon>Deinococcales</taxon>
        <taxon>Deinococcaceae</taxon>
        <taxon>Deinococcus</taxon>
    </lineage>
</organism>
<name>A0AAJ5F488_9DEIO</name>
<dbReference type="PANTHER" id="PTHR12147">
    <property type="entry name" value="METALLOPEPTIDASE M28 FAMILY MEMBER"/>
    <property type="match status" value="1"/>
</dbReference>
<sequence length="459" mass="49591">MNPASTMLNAMHARSRPLPTRPRPPVWKWLLPAALVLGGGWGAWYWASRPHDPPVQTAALSRTASQDWRGLQAFGPRPVGSEGHDRAEEWLADQFRALGYPVTEQPVTLERPYDRGGTLKVGSLSVPAAALYGSRGGEQEGRLVRLPSGATSEQMEARGLRGQIALTTCQEWDGEGVTRRDLVERATQAGALGLVLVQDCAVRQLQRVPATPLPLVQVSAADGAKVLPLAGQPARLTSKVEVREVKGHNLIAARVEAKPEVLFGAHLDSVNDSPGANDNASGVLAVLEAAREAARTPLADRAWFVLFDAEEDGLVGSRAFVDAHRYPLRQTRAMLNLDMVGVNVEPLGVAAHAELLPLARRVRPGVRVFEDEAATRRETFGRSMNISGNSDQVPFQSWGVRTVFIHRGLDRNYHAATDLTLSPALVREAGDFAVKLAQAVLAAPWTPDEPCEGFRSGGC</sequence>
<protein>
    <submittedName>
        <fullName evidence="2">M28 family peptidase</fullName>
    </submittedName>
</protein>
<accession>A0AAJ5F488</accession>
<dbReference type="GO" id="GO:0006508">
    <property type="term" value="P:proteolysis"/>
    <property type="evidence" value="ECO:0007669"/>
    <property type="project" value="InterPro"/>
</dbReference>
<dbReference type="Gene3D" id="3.40.630.10">
    <property type="entry name" value="Zn peptidases"/>
    <property type="match status" value="1"/>
</dbReference>
<dbReference type="EMBL" id="VBRC01000008">
    <property type="protein sequence ID" value="TLK25912.1"/>
    <property type="molecule type" value="Genomic_DNA"/>
</dbReference>
<feature type="domain" description="Peptidase M28" evidence="1">
    <location>
        <begin position="253"/>
        <end position="420"/>
    </location>
</feature>
<dbReference type="InterPro" id="IPR007484">
    <property type="entry name" value="Peptidase_M28"/>
</dbReference>
<dbReference type="Gene3D" id="3.50.30.30">
    <property type="match status" value="1"/>
</dbReference>
<dbReference type="GO" id="GO:0008235">
    <property type="term" value="F:metalloexopeptidase activity"/>
    <property type="evidence" value="ECO:0007669"/>
    <property type="project" value="InterPro"/>
</dbReference>
<dbReference type="PANTHER" id="PTHR12147:SF26">
    <property type="entry name" value="PEPTIDASE M28 DOMAIN-CONTAINING PROTEIN"/>
    <property type="match status" value="1"/>
</dbReference>
<dbReference type="Pfam" id="PF04389">
    <property type="entry name" value="Peptidase_M28"/>
    <property type="match status" value="1"/>
</dbReference>